<dbReference type="InterPro" id="IPR010412">
    <property type="entry name" value="DUF1007"/>
</dbReference>
<reference evidence="2" key="1">
    <citation type="submission" date="2012-11" db="EMBL/GenBank/DDBJ databases">
        <authorList>
            <person name="Lucero-Rivera Y.E."/>
            <person name="Tovar-Ramirez D."/>
        </authorList>
    </citation>
    <scope>NUCLEOTIDE SEQUENCE [LARGE SCALE GENOMIC DNA]</scope>
    <source>
        <strain evidence="2">Araruama</strain>
    </source>
</reference>
<dbReference type="EMBL" id="ATBP01000095">
    <property type="protein sequence ID" value="ETR73002.1"/>
    <property type="molecule type" value="Genomic_DNA"/>
</dbReference>
<accession>A0A1V1PDL5</accession>
<proteinExistence type="predicted"/>
<dbReference type="AlphaFoldDB" id="A0A1V1PDL5"/>
<protein>
    <recommendedName>
        <fullName evidence="3">DUF1007 domain-containing protein</fullName>
    </recommendedName>
</protein>
<evidence type="ECO:0000313" key="1">
    <source>
        <dbReference type="EMBL" id="ETR73002.1"/>
    </source>
</evidence>
<evidence type="ECO:0000313" key="2">
    <source>
        <dbReference type="Proteomes" id="UP000189670"/>
    </source>
</evidence>
<comment type="caution">
    <text evidence="1">The sequence shown here is derived from an EMBL/GenBank/DDBJ whole genome shotgun (WGS) entry which is preliminary data.</text>
</comment>
<sequence>MPLTALAHPHVFVECTVTIVFDDQGLAGFHNHWVMDRMFSGNMLSSFAPGYDPETLTLKASDVKSIKKGAFDSLKN</sequence>
<gene>
    <name evidence="1" type="ORF">OMM_01274</name>
</gene>
<dbReference type="Proteomes" id="UP000189670">
    <property type="component" value="Unassembled WGS sequence"/>
</dbReference>
<evidence type="ECO:0008006" key="3">
    <source>
        <dbReference type="Google" id="ProtNLM"/>
    </source>
</evidence>
<organism evidence="1 2">
    <name type="scientific">Candidatus Magnetoglobus multicellularis str. Araruama</name>
    <dbReference type="NCBI Taxonomy" id="890399"/>
    <lineage>
        <taxon>Bacteria</taxon>
        <taxon>Pseudomonadati</taxon>
        <taxon>Thermodesulfobacteriota</taxon>
        <taxon>Desulfobacteria</taxon>
        <taxon>Desulfobacterales</taxon>
        <taxon>Desulfobacteraceae</taxon>
        <taxon>Candidatus Magnetoglobus</taxon>
    </lineage>
</organism>
<dbReference type="Pfam" id="PF06226">
    <property type="entry name" value="DUF1007"/>
    <property type="match status" value="1"/>
</dbReference>
<name>A0A1V1PDL5_9BACT</name>